<comment type="catalytic activity">
    <reaction evidence="1">
        <text>Hydrolysis of alkylated DNA, releasing 3-methyladenine, 3-methylguanine, 7-methylguanine and 7-methyladenine.</text>
        <dbReference type="EC" id="3.2.2.21"/>
    </reaction>
</comment>
<dbReference type="SUPFAM" id="SSF48150">
    <property type="entry name" value="DNA-glycosylase"/>
    <property type="match status" value="1"/>
</dbReference>
<dbReference type="Gene3D" id="1.10.1670.40">
    <property type="match status" value="1"/>
</dbReference>
<evidence type="ECO:0000256" key="2">
    <source>
        <dbReference type="ARBA" id="ARBA00012000"/>
    </source>
</evidence>
<evidence type="ECO:0000256" key="4">
    <source>
        <dbReference type="ARBA" id="ARBA00023204"/>
    </source>
</evidence>
<evidence type="ECO:0000259" key="5">
    <source>
        <dbReference type="SMART" id="SM00478"/>
    </source>
</evidence>
<dbReference type="EMBL" id="JAINZZ010000016">
    <property type="protein sequence ID" value="MBY8879080.1"/>
    <property type="molecule type" value="Genomic_DNA"/>
</dbReference>
<dbReference type="Gene3D" id="1.10.340.30">
    <property type="entry name" value="Hypothetical protein, domain 2"/>
    <property type="match status" value="1"/>
</dbReference>
<dbReference type="InterPro" id="IPR003265">
    <property type="entry name" value="HhH-GPD_domain"/>
</dbReference>
<dbReference type="RefSeq" id="WP_222963214.1">
    <property type="nucleotide sequence ID" value="NZ_JAINZZ010000016.1"/>
</dbReference>
<keyword evidence="3" id="KW-0227">DNA damage</keyword>
<protein>
    <recommendedName>
        <fullName evidence="2">DNA-3-methyladenine glycosylase II</fullName>
        <ecNumber evidence="2">3.2.2.21</ecNumber>
    </recommendedName>
</protein>
<dbReference type="EC" id="3.2.2.21" evidence="2"/>
<dbReference type="CDD" id="cd00056">
    <property type="entry name" value="ENDO3c"/>
    <property type="match status" value="1"/>
</dbReference>
<dbReference type="PANTHER" id="PTHR43003:SF5">
    <property type="entry name" value="DNA-3-METHYLADENINE GLYCOSYLASE"/>
    <property type="match status" value="1"/>
</dbReference>
<sequence>MTRQKTVSPEKHLHRADPVLGEVIDRVVGRGGVLPSLPPDPRLAADPLMPTDCYGVLIRAIAGQNISGYAARAIYRKLTERFGGRVPTPREILDEDPDALRVAAGLSHAKTLSLRSLAERILSGDLQLGRLHDLPDEDVVSQLSAVKGIGTWTADMFLIWHLHRPDVLPVGDLELRRVVGRVYGLPGPPRPADLRPVAEPWRPYRTLACLFLWQEAEAPSRV</sequence>
<dbReference type="SMART" id="SM00478">
    <property type="entry name" value="ENDO3c"/>
    <property type="match status" value="1"/>
</dbReference>
<dbReference type="Proteomes" id="UP000778578">
    <property type="component" value="Unassembled WGS sequence"/>
</dbReference>
<gene>
    <name evidence="6" type="ORF">K7862_15755</name>
</gene>
<evidence type="ECO:0000313" key="7">
    <source>
        <dbReference type="Proteomes" id="UP000778578"/>
    </source>
</evidence>
<keyword evidence="4" id="KW-0234">DNA repair</keyword>
<reference evidence="6 7" key="1">
    <citation type="submission" date="2021-08" db="EMBL/GenBank/DDBJ databases">
        <title>WGS of actinomycetes from Thailand.</title>
        <authorList>
            <person name="Thawai C."/>
        </authorList>
    </citation>
    <scope>NUCLEOTIDE SEQUENCE [LARGE SCALE GENOMIC DNA]</scope>
    <source>
        <strain evidence="6 7">PLK6-54</strain>
    </source>
</reference>
<organism evidence="6 7">
    <name type="scientific">Actinacidiphila acidipaludis</name>
    <dbReference type="NCBI Taxonomy" id="2873382"/>
    <lineage>
        <taxon>Bacteria</taxon>
        <taxon>Bacillati</taxon>
        <taxon>Actinomycetota</taxon>
        <taxon>Actinomycetes</taxon>
        <taxon>Kitasatosporales</taxon>
        <taxon>Streptomycetaceae</taxon>
        <taxon>Actinacidiphila</taxon>
    </lineage>
</organism>
<evidence type="ECO:0000313" key="6">
    <source>
        <dbReference type="EMBL" id="MBY8879080.1"/>
    </source>
</evidence>
<feature type="domain" description="HhH-GPD" evidence="5">
    <location>
        <begin position="62"/>
        <end position="217"/>
    </location>
</feature>
<name>A0ABS7Q7E3_9ACTN</name>
<keyword evidence="7" id="KW-1185">Reference proteome</keyword>
<evidence type="ECO:0000256" key="1">
    <source>
        <dbReference type="ARBA" id="ARBA00000086"/>
    </source>
</evidence>
<proteinExistence type="predicted"/>
<comment type="caution">
    <text evidence="6">The sequence shown here is derived from an EMBL/GenBank/DDBJ whole genome shotgun (WGS) entry which is preliminary data.</text>
</comment>
<dbReference type="PANTHER" id="PTHR43003">
    <property type="entry name" value="DNA-3-METHYLADENINE GLYCOSYLASE"/>
    <property type="match status" value="1"/>
</dbReference>
<dbReference type="InterPro" id="IPR051912">
    <property type="entry name" value="Alkylbase_DNA_Glycosylase/TA"/>
</dbReference>
<dbReference type="Pfam" id="PF00730">
    <property type="entry name" value="HhH-GPD"/>
    <property type="match status" value="1"/>
</dbReference>
<dbReference type="InterPro" id="IPR011257">
    <property type="entry name" value="DNA_glycosylase"/>
</dbReference>
<evidence type="ECO:0000256" key="3">
    <source>
        <dbReference type="ARBA" id="ARBA00022763"/>
    </source>
</evidence>
<accession>A0ABS7Q7E3</accession>